<accession>A0A6J5QTJ8</accession>
<proteinExistence type="predicted"/>
<gene>
    <name evidence="2" type="ORF">UFOVP1130_147</name>
</gene>
<protein>
    <submittedName>
        <fullName evidence="2">Uncharacterized protein</fullName>
    </submittedName>
</protein>
<evidence type="ECO:0000313" key="2">
    <source>
        <dbReference type="EMBL" id="CAB4185856.1"/>
    </source>
</evidence>
<reference evidence="2" key="1">
    <citation type="submission" date="2020-05" db="EMBL/GenBank/DDBJ databases">
        <authorList>
            <person name="Chiriac C."/>
            <person name="Salcher M."/>
            <person name="Ghai R."/>
            <person name="Kavagutti S V."/>
        </authorList>
    </citation>
    <scope>NUCLEOTIDE SEQUENCE</scope>
</reference>
<name>A0A6J5QTJ8_9CAUD</name>
<dbReference type="EMBL" id="LR797078">
    <property type="protein sequence ID" value="CAB4185856.1"/>
    <property type="molecule type" value="Genomic_DNA"/>
</dbReference>
<feature type="compositionally biased region" description="Basic and acidic residues" evidence="1">
    <location>
        <begin position="204"/>
        <end position="214"/>
    </location>
</feature>
<organism evidence="2">
    <name type="scientific">uncultured Caudovirales phage</name>
    <dbReference type="NCBI Taxonomy" id="2100421"/>
    <lineage>
        <taxon>Viruses</taxon>
        <taxon>Duplodnaviria</taxon>
        <taxon>Heunggongvirae</taxon>
        <taxon>Uroviricota</taxon>
        <taxon>Caudoviricetes</taxon>
        <taxon>Peduoviridae</taxon>
        <taxon>Maltschvirus</taxon>
        <taxon>Maltschvirus maltsch</taxon>
    </lineage>
</organism>
<feature type="region of interest" description="Disordered" evidence="1">
    <location>
        <begin position="204"/>
        <end position="223"/>
    </location>
</feature>
<sequence length="223" mass="24883">MSEDGDWANYVAMGDKHQDAKEDATGDVWSNTEAGYPVARVKLNYEQGKGTTPNFDFRDPTDPYGLSVQFLSRSKMRGTPTELFHTDPDRLVVDSAFAHPDMSRHIPHLLAIAQMDNPNTKLTASDNLSGYSSRLSRNAAKKGLVLPHPDNLHMDGDARDISASADEYQRRTMVSDRVMDESTRIPEHAILSGKQFLREALGRKPRTERMKAPDSEQLTLPGI</sequence>
<evidence type="ECO:0000256" key="1">
    <source>
        <dbReference type="SAM" id="MobiDB-lite"/>
    </source>
</evidence>